<organism evidence="2 3">
    <name type="scientific">Acanthocheilonema viteae</name>
    <name type="common">Filarial nematode worm</name>
    <name type="synonym">Dipetalonema viteae</name>
    <dbReference type="NCBI Taxonomy" id="6277"/>
    <lineage>
        <taxon>Eukaryota</taxon>
        <taxon>Metazoa</taxon>
        <taxon>Ecdysozoa</taxon>
        <taxon>Nematoda</taxon>
        <taxon>Chromadorea</taxon>
        <taxon>Rhabditida</taxon>
        <taxon>Spirurina</taxon>
        <taxon>Spiruromorpha</taxon>
        <taxon>Filarioidea</taxon>
        <taxon>Onchocercidae</taxon>
        <taxon>Acanthocheilonema</taxon>
    </lineage>
</organism>
<feature type="compositionally biased region" description="Low complexity" evidence="1">
    <location>
        <begin position="190"/>
        <end position="203"/>
    </location>
</feature>
<dbReference type="Proteomes" id="UP000276991">
    <property type="component" value="Unassembled WGS sequence"/>
</dbReference>
<gene>
    <name evidence="2" type="ORF">NAV_LOCUS3102</name>
</gene>
<feature type="compositionally biased region" description="Basic residues" evidence="1">
    <location>
        <begin position="430"/>
        <end position="444"/>
    </location>
</feature>
<dbReference type="EMBL" id="UPTC01000373">
    <property type="protein sequence ID" value="VBB28272.1"/>
    <property type="molecule type" value="Genomic_DNA"/>
</dbReference>
<feature type="compositionally biased region" description="Low complexity" evidence="1">
    <location>
        <begin position="655"/>
        <end position="666"/>
    </location>
</feature>
<feature type="region of interest" description="Disordered" evidence="1">
    <location>
        <begin position="1"/>
        <end position="22"/>
    </location>
</feature>
<feature type="compositionally biased region" description="Polar residues" evidence="1">
    <location>
        <begin position="447"/>
        <end position="456"/>
    </location>
</feature>
<feature type="compositionally biased region" description="Basic residues" evidence="1">
    <location>
        <begin position="1"/>
        <end position="10"/>
    </location>
</feature>
<feature type="region of interest" description="Disordered" evidence="1">
    <location>
        <begin position="642"/>
        <end position="670"/>
    </location>
</feature>
<name>A0A498S4I4_ACAVI</name>
<feature type="compositionally biased region" description="Basic and acidic residues" evidence="1">
    <location>
        <begin position="690"/>
        <end position="699"/>
    </location>
</feature>
<feature type="compositionally biased region" description="Basic and acidic residues" evidence="1">
    <location>
        <begin position="501"/>
        <end position="510"/>
    </location>
</feature>
<feature type="region of interest" description="Disordered" evidence="1">
    <location>
        <begin position="1758"/>
        <end position="1815"/>
    </location>
</feature>
<evidence type="ECO:0000313" key="3">
    <source>
        <dbReference type="Proteomes" id="UP000276991"/>
    </source>
</evidence>
<proteinExistence type="predicted"/>
<feature type="compositionally biased region" description="Low complexity" evidence="1">
    <location>
        <begin position="1771"/>
        <end position="1793"/>
    </location>
</feature>
<reference evidence="2 3" key="1">
    <citation type="submission" date="2018-08" db="EMBL/GenBank/DDBJ databases">
        <authorList>
            <person name="Laetsch R D."/>
            <person name="Stevens L."/>
            <person name="Kumar S."/>
            <person name="Blaxter L. M."/>
        </authorList>
    </citation>
    <scope>NUCLEOTIDE SEQUENCE [LARGE SCALE GENOMIC DNA]</scope>
</reference>
<feature type="compositionally biased region" description="Basic residues" evidence="1">
    <location>
        <begin position="471"/>
        <end position="483"/>
    </location>
</feature>
<protein>
    <submittedName>
        <fullName evidence="2">Uncharacterized protein</fullName>
    </submittedName>
</protein>
<keyword evidence="3" id="KW-1185">Reference proteome</keyword>
<evidence type="ECO:0000256" key="1">
    <source>
        <dbReference type="SAM" id="MobiDB-lite"/>
    </source>
</evidence>
<dbReference type="OrthoDB" id="5856121at2759"/>
<feature type="region of interest" description="Disordered" evidence="1">
    <location>
        <begin position="430"/>
        <end position="510"/>
    </location>
</feature>
<sequence length="1975" mass="222528">MSSGMYHRRWANAGNDDSSSTTIQRNENVTQAIAPHTYGTSWNSVRWNKPLENGSGTGSKGYWNRSVPFFESISKDYDTKSSYSMPPLGRFGSQTVSKNNIELKNSGLYVRERSICFGDSVLSVMNDKRSSRTFPRLPWLSDNLTNRRNASYNKVARNLRENAFTANSRWASTSSATRSFQSGVRNIVPASSSSSSSLATSTSLHDRPFLNNMSQTINSSNHGNTAAHKSDRPWRRRMADAARLRNVHGNEIAGAVHSTLTTIRACRSNIPNGRNSTNSGDELRTSLNALKNYIDEQTTSFYRQNNRFSVRDCSIFSDKSSLDNSMISVKQHTPTRGLYSSRWNSGRFPEYMSRSHSPIRPRPSAYNNAKLSKYNSISTDMLLRPLRSTQQSNVNNMYENVKSHVFDQVIRNSPIPESICERESNDRLLSNKRRTLRHQSRQRKLSVESNSSSDTEQQQQQQQQQQQTEVRKRKLRKRLRRKSSSKDGSESKQSQTGTEKGMMKTDNEISVKIDIQKENVAKAKKMQRNQILNNSQASSLITFPATCNEESELRIKSTEFDQARLKKIDKEREDKMIKEELKGFVKRRKSTDKCDSTANYINHKKETMNAIVEKKKECNEIPMGMLKMLNIDVKLTDGREKSRLDQLSPSFRLLSPKTPSSSNSSPRNATMDISINNHLEANEKCHDDLAHQFDSPDKTKHSKSKSPAVPVPGTWNGPDYHEMNISHNKRLQRHETCSNEKVLGVIIMKYISCTVPATTICATKLKSRRPVEITLNCAFQPLIENNEKISSTQKYSRFIKVDKKLLATTNATIKFDGSFTPQKRSTKGMVDKIIEIKRKHITFSMVIKEPTIRTITIREVICKKSDGRNSCRAQVTVIASLIADVNFYRCLKRVQITHSKRYPTSIENITKQAFIVDKNNTILSENDEFILSNHSSLKKHVNYKCKKLKRIHSEPAELDSRELSCPLPVSEIMRACAVRILEPTCQVPYITAPSRSRLGSVEVETVAKPIRTYGEQLLSTNYHGMKNLAADRSECSTSLTKPFFEFDVAMSPFEQRLQNQALKLRKISTFSDGDIPAVQDIPTVNVTMQLPLHDHSRHSSVEGSSLTSNFTAAVAAAAQPRHERYAAHIPVKRVDGSGRQSTTSIDSYNSGTLETTTLQLDQMIDQARYRHNQHRNKFKEAIDYLDQIFEDLNKEDDQINNTQRSRGIAIASTRKEISKNGTNLMNAAVSSPSVKLQQRNGNYCSNDKQTAANIVGLEEMDSVATTNRHINRYSLYESKPRVTKKPCVREKAASFEQTSDDVEISEIVVLPLQNRKLKGERMDFTRRWLTGDIKSWITVQPKPDLILDGVQEEPDIDECSLGSCSAEVAAINSVDRKKKKARDVPDLIQNVAPKVKYVRQQSTGHRMDYHSTRKYSGGSGNGQYVQQTDPIKPLPIKAHHTFNFSTGSAGNLHNFNNFSQSFHDNNVWASNHDVNSNQIPLERIPSHSRLLEQRNRDFSTVSWRSASHDSRYNTLSSARSEEVQLSTRKTGAFTPVQQPNILTVRGSVASLPDSSKFRSQLPHSSDPTVTIDALVAELELNTDQTSVASKRRSFPTGNEFFVRHTDNYEKPISSQQVEHNNIQIAAKTKSEYNINRMQQQQPQKPKDSFGEMANMLQSVINDVTTSNELSKGRKYVHAPAKRCGIFTSYNDNTQSTTNVKDDENYYEINDFVVLRKEFIPASAKSLGKQFSSAIPPNSQSKRYLPSVAVPSRSEFIPAFPVTHPPSRPPDSRNSSQIDGYYSSGSSLGAQSSYTLSKNHHSSIPINSPGNREMMVSGKQSISSQEINLNGEDDGFYDNIQADEKRFSRASELDNVSTYSHQILSTTISKPSGPVKKSSRISHFLRKINASKPPISAASLVSLNKVASEIMPTKPVPLMKSNSLNHCQGKKQHIIQNMNTITSSSVKLTDSTITDKRAGLGQRLKNSIFGNKKRLN</sequence>
<accession>A0A498S4I4</accession>
<feature type="compositionally biased region" description="Low complexity" evidence="1">
    <location>
        <begin position="457"/>
        <end position="467"/>
    </location>
</feature>
<evidence type="ECO:0000313" key="2">
    <source>
        <dbReference type="EMBL" id="VBB28272.1"/>
    </source>
</evidence>
<feature type="compositionally biased region" description="Polar residues" evidence="1">
    <location>
        <begin position="211"/>
        <end position="224"/>
    </location>
</feature>
<feature type="region of interest" description="Disordered" evidence="1">
    <location>
        <begin position="690"/>
        <end position="719"/>
    </location>
</feature>
<feature type="region of interest" description="Disordered" evidence="1">
    <location>
        <begin position="188"/>
        <end position="234"/>
    </location>
</feature>